<name>R7QN67_CHOCR</name>
<sequence length="95" mass="10010">MSAVPRIRSVMSCQSCTHPQRSLISLSTSHTRTVSPQDADTTYLPPALIPTLRPPSLCPVKAPPPCALSTTNPATAVQCANVSLPEDGLSFHKTG</sequence>
<protein>
    <submittedName>
        <fullName evidence="1">Uncharacterized protein</fullName>
    </submittedName>
</protein>
<dbReference type="PhylomeDB" id="R7QN67"/>
<dbReference type="Proteomes" id="UP000012073">
    <property type="component" value="Unassembled WGS sequence"/>
</dbReference>
<dbReference type="KEGG" id="ccp:CHC_T00000325001"/>
<evidence type="ECO:0000313" key="2">
    <source>
        <dbReference type="Proteomes" id="UP000012073"/>
    </source>
</evidence>
<accession>R7QN67</accession>
<dbReference type="GeneID" id="17327148"/>
<organism evidence="1 2">
    <name type="scientific">Chondrus crispus</name>
    <name type="common">Carrageen Irish moss</name>
    <name type="synonym">Polymorpha crispa</name>
    <dbReference type="NCBI Taxonomy" id="2769"/>
    <lineage>
        <taxon>Eukaryota</taxon>
        <taxon>Rhodophyta</taxon>
        <taxon>Florideophyceae</taxon>
        <taxon>Rhodymeniophycidae</taxon>
        <taxon>Gigartinales</taxon>
        <taxon>Gigartinaceae</taxon>
        <taxon>Chondrus</taxon>
    </lineage>
</organism>
<keyword evidence="2" id="KW-1185">Reference proteome</keyword>
<dbReference type="Gramene" id="CDF39519">
    <property type="protein sequence ID" value="CDF39519"/>
    <property type="gene ID" value="CHC_T00000325001"/>
</dbReference>
<gene>
    <name evidence="1" type="ORF">CHC_T00000325001</name>
</gene>
<dbReference type="RefSeq" id="XP_005719430.1">
    <property type="nucleotide sequence ID" value="XM_005719373.1"/>
</dbReference>
<proteinExistence type="predicted"/>
<dbReference type="EMBL" id="HG002049">
    <property type="protein sequence ID" value="CDF39519.1"/>
    <property type="molecule type" value="Genomic_DNA"/>
</dbReference>
<reference evidence="2" key="1">
    <citation type="journal article" date="2013" name="Proc. Natl. Acad. Sci. U.S.A.">
        <title>Genome structure and metabolic features in the red seaweed Chondrus crispus shed light on evolution of the Archaeplastida.</title>
        <authorList>
            <person name="Collen J."/>
            <person name="Porcel B."/>
            <person name="Carre W."/>
            <person name="Ball S.G."/>
            <person name="Chaparro C."/>
            <person name="Tonon T."/>
            <person name="Barbeyron T."/>
            <person name="Michel G."/>
            <person name="Noel B."/>
            <person name="Valentin K."/>
            <person name="Elias M."/>
            <person name="Artiguenave F."/>
            <person name="Arun A."/>
            <person name="Aury J.M."/>
            <person name="Barbosa-Neto J.F."/>
            <person name="Bothwell J.H."/>
            <person name="Bouget F.Y."/>
            <person name="Brillet L."/>
            <person name="Cabello-Hurtado F."/>
            <person name="Capella-Gutierrez S."/>
            <person name="Charrier B."/>
            <person name="Cladiere L."/>
            <person name="Cock J.M."/>
            <person name="Coelho S.M."/>
            <person name="Colleoni C."/>
            <person name="Czjzek M."/>
            <person name="Da Silva C."/>
            <person name="Delage L."/>
            <person name="Denoeud F."/>
            <person name="Deschamps P."/>
            <person name="Dittami S.M."/>
            <person name="Gabaldon T."/>
            <person name="Gachon C.M."/>
            <person name="Groisillier A."/>
            <person name="Herve C."/>
            <person name="Jabbari K."/>
            <person name="Katinka M."/>
            <person name="Kloareg B."/>
            <person name="Kowalczyk N."/>
            <person name="Labadie K."/>
            <person name="Leblanc C."/>
            <person name="Lopez P.J."/>
            <person name="McLachlan D.H."/>
            <person name="Meslet-Cladiere L."/>
            <person name="Moustafa A."/>
            <person name="Nehr Z."/>
            <person name="Nyvall Collen P."/>
            <person name="Panaud O."/>
            <person name="Partensky F."/>
            <person name="Poulain J."/>
            <person name="Rensing S.A."/>
            <person name="Rousvoal S."/>
            <person name="Samson G."/>
            <person name="Symeonidi A."/>
            <person name="Weissenbach J."/>
            <person name="Zambounis A."/>
            <person name="Wincker P."/>
            <person name="Boyen C."/>
        </authorList>
    </citation>
    <scope>NUCLEOTIDE SEQUENCE [LARGE SCALE GENOMIC DNA]</scope>
    <source>
        <strain evidence="2">cv. Stackhouse</strain>
    </source>
</reference>
<dbReference type="AlphaFoldDB" id="R7QN67"/>
<evidence type="ECO:0000313" key="1">
    <source>
        <dbReference type="EMBL" id="CDF39519.1"/>
    </source>
</evidence>